<feature type="compositionally biased region" description="Basic and acidic residues" evidence="1">
    <location>
        <begin position="1"/>
        <end position="14"/>
    </location>
</feature>
<name>A0A3C1KA28_9MICO</name>
<reference evidence="2 3" key="1">
    <citation type="journal article" date="2018" name="Nat. Biotechnol.">
        <title>A standardized bacterial taxonomy based on genome phylogeny substantially revises the tree of life.</title>
        <authorList>
            <person name="Parks D.H."/>
            <person name="Chuvochina M."/>
            <person name="Waite D.W."/>
            <person name="Rinke C."/>
            <person name="Skarshewski A."/>
            <person name="Chaumeil P.A."/>
            <person name="Hugenholtz P."/>
        </authorList>
    </citation>
    <scope>NUCLEOTIDE SEQUENCE [LARGE SCALE GENOMIC DNA]</scope>
    <source>
        <strain evidence="2">UBA9152</strain>
    </source>
</reference>
<evidence type="ECO:0000313" key="2">
    <source>
        <dbReference type="EMBL" id="HAN23492.1"/>
    </source>
</evidence>
<dbReference type="EMBL" id="DMNG01000045">
    <property type="protein sequence ID" value="HAN23492.1"/>
    <property type="molecule type" value="Genomic_DNA"/>
</dbReference>
<organism evidence="2 3">
    <name type="scientific">Microbacterium ginsengisoli</name>
    <dbReference type="NCBI Taxonomy" id="400772"/>
    <lineage>
        <taxon>Bacteria</taxon>
        <taxon>Bacillati</taxon>
        <taxon>Actinomycetota</taxon>
        <taxon>Actinomycetes</taxon>
        <taxon>Micrococcales</taxon>
        <taxon>Microbacteriaceae</taxon>
        <taxon>Microbacterium</taxon>
    </lineage>
</organism>
<gene>
    <name evidence="2" type="ORF">DCP95_02840</name>
</gene>
<proteinExistence type="predicted"/>
<protein>
    <submittedName>
        <fullName evidence="2">Uncharacterized protein</fullName>
    </submittedName>
</protein>
<comment type="caution">
    <text evidence="2">The sequence shown here is derived from an EMBL/GenBank/DDBJ whole genome shotgun (WGS) entry which is preliminary data.</text>
</comment>
<dbReference type="AlphaFoldDB" id="A0A3C1KA28"/>
<feature type="region of interest" description="Disordered" evidence="1">
    <location>
        <begin position="1"/>
        <end position="76"/>
    </location>
</feature>
<evidence type="ECO:0000256" key="1">
    <source>
        <dbReference type="SAM" id="MobiDB-lite"/>
    </source>
</evidence>
<evidence type="ECO:0000313" key="3">
    <source>
        <dbReference type="Proteomes" id="UP000257479"/>
    </source>
</evidence>
<sequence>MTNFRSADHPRRPAGDPAGGRFTARQAHAPVSTLEDPSDSADWHDRMAAIIDAGESDSDPAPGADLFGDPDPTCPF</sequence>
<accession>A0A3C1KA28</accession>
<dbReference type="Proteomes" id="UP000257479">
    <property type="component" value="Unassembled WGS sequence"/>
</dbReference>